<evidence type="ECO:0000313" key="2">
    <source>
        <dbReference type="Proteomes" id="UP000492821"/>
    </source>
</evidence>
<proteinExistence type="predicted"/>
<protein>
    <submittedName>
        <fullName evidence="3">Phlebovirus_G2 domain-containing protein</fullName>
    </submittedName>
</protein>
<dbReference type="Proteomes" id="UP000492821">
    <property type="component" value="Unassembled WGS sequence"/>
</dbReference>
<evidence type="ECO:0000256" key="1">
    <source>
        <dbReference type="SAM" id="Phobius"/>
    </source>
</evidence>
<keyword evidence="1" id="KW-0472">Membrane</keyword>
<organism evidence="2 3">
    <name type="scientific">Panagrellus redivivus</name>
    <name type="common">Microworm</name>
    <dbReference type="NCBI Taxonomy" id="6233"/>
    <lineage>
        <taxon>Eukaryota</taxon>
        <taxon>Metazoa</taxon>
        <taxon>Ecdysozoa</taxon>
        <taxon>Nematoda</taxon>
        <taxon>Chromadorea</taxon>
        <taxon>Rhabditida</taxon>
        <taxon>Tylenchina</taxon>
        <taxon>Panagrolaimomorpha</taxon>
        <taxon>Panagrolaimoidea</taxon>
        <taxon>Panagrolaimidae</taxon>
        <taxon>Panagrellus</taxon>
    </lineage>
</organism>
<accession>A0A7E4W7S2</accession>
<reference evidence="3" key="2">
    <citation type="submission" date="2020-10" db="UniProtKB">
        <authorList>
            <consortium name="WormBaseParasite"/>
        </authorList>
    </citation>
    <scope>IDENTIFICATION</scope>
</reference>
<keyword evidence="2" id="KW-1185">Reference proteome</keyword>
<keyword evidence="1" id="KW-1133">Transmembrane helix</keyword>
<feature type="transmembrane region" description="Helical" evidence="1">
    <location>
        <begin position="68"/>
        <end position="89"/>
    </location>
</feature>
<evidence type="ECO:0000313" key="3">
    <source>
        <dbReference type="WBParaSite" id="Pan_g7996.t1"/>
    </source>
</evidence>
<dbReference type="WBParaSite" id="Pan_g7996.t1">
    <property type="protein sequence ID" value="Pan_g7996.t1"/>
    <property type="gene ID" value="Pan_g7996"/>
</dbReference>
<sequence length="443" mass="49550">MYCQECSARSRPKAQCCYYINLSFDKEPVSQPIADINRTSVVFAFFRPSATSNFCACTRKSCRCPHRIVACVNVLSLFLYGVSLVFALFGQSPNALVAGDDGEIYEIPFIPSPLPVRSARFAINSASSFPEMRRETPGVNVVVVVEPPHLKRQTVDTNGATLLLHRCDWKKKAKKIYTRQGQPEDEADDKKGGVPVWTHIKQPYTPFRTCTLTPSGRDKDVLVAEGTSGQLAARLTHHPEKQPLTEGKPPHEVIVRIWTAKKQIQGRRGTRKGRPPRLTLVLSESYIESPRTKFVDAPKVPTNQVNTLSCATGKLSETACNCKVHFRYYDILKVRKANQTTDIYKQPNMSLMALREDKCHVTGMQLATDGSANDRAKKTAKTKPLGCEYVTTTTRGRPSTSHSHTTYCLRETEVENRRVGINQQKQNLDAIISVKIVHALYPV</sequence>
<keyword evidence="1" id="KW-0812">Transmembrane</keyword>
<reference evidence="2" key="1">
    <citation type="journal article" date="2013" name="Genetics">
        <title>The draft genome and transcriptome of Panagrellus redivivus are shaped by the harsh demands of a free-living lifestyle.</title>
        <authorList>
            <person name="Srinivasan J."/>
            <person name="Dillman A.R."/>
            <person name="Macchietto M.G."/>
            <person name="Heikkinen L."/>
            <person name="Lakso M."/>
            <person name="Fracchia K.M."/>
            <person name="Antoshechkin I."/>
            <person name="Mortazavi A."/>
            <person name="Wong G."/>
            <person name="Sternberg P.W."/>
        </authorList>
    </citation>
    <scope>NUCLEOTIDE SEQUENCE [LARGE SCALE GENOMIC DNA]</scope>
    <source>
        <strain evidence="2">MT8872</strain>
    </source>
</reference>
<name>A0A7E4W7S2_PANRE</name>
<dbReference type="AlphaFoldDB" id="A0A7E4W7S2"/>